<proteinExistence type="predicted"/>
<feature type="chain" id="PRO_5002042100" evidence="1">
    <location>
        <begin position="24"/>
        <end position="50"/>
    </location>
</feature>
<feature type="signal peptide" evidence="1">
    <location>
        <begin position="1"/>
        <end position="23"/>
    </location>
</feature>
<reference evidence="2" key="2">
    <citation type="journal article" date="2015" name="Data Brief">
        <title>Shoot transcriptome of the giant reed, Arundo donax.</title>
        <authorList>
            <person name="Barrero R.A."/>
            <person name="Guerrero F.D."/>
            <person name="Moolhuijzen P."/>
            <person name="Goolsby J.A."/>
            <person name="Tidwell J."/>
            <person name="Bellgard S.E."/>
            <person name="Bellgard M.I."/>
        </authorList>
    </citation>
    <scope>NUCLEOTIDE SEQUENCE</scope>
    <source>
        <tissue evidence="2">Shoot tissue taken approximately 20 cm above the soil surface</tissue>
    </source>
</reference>
<organism evidence="2">
    <name type="scientific">Arundo donax</name>
    <name type="common">Giant reed</name>
    <name type="synonym">Donax arundinaceus</name>
    <dbReference type="NCBI Taxonomy" id="35708"/>
    <lineage>
        <taxon>Eukaryota</taxon>
        <taxon>Viridiplantae</taxon>
        <taxon>Streptophyta</taxon>
        <taxon>Embryophyta</taxon>
        <taxon>Tracheophyta</taxon>
        <taxon>Spermatophyta</taxon>
        <taxon>Magnoliopsida</taxon>
        <taxon>Liliopsida</taxon>
        <taxon>Poales</taxon>
        <taxon>Poaceae</taxon>
        <taxon>PACMAD clade</taxon>
        <taxon>Arundinoideae</taxon>
        <taxon>Arundineae</taxon>
        <taxon>Arundo</taxon>
    </lineage>
</organism>
<keyword evidence="1" id="KW-0732">Signal</keyword>
<evidence type="ECO:0000313" key="2">
    <source>
        <dbReference type="EMBL" id="JAD22240.1"/>
    </source>
</evidence>
<accession>A0A0A8YA17</accession>
<protein>
    <submittedName>
        <fullName evidence="2">Uncharacterized protein</fullName>
    </submittedName>
</protein>
<reference evidence="2" key="1">
    <citation type="submission" date="2014-09" db="EMBL/GenBank/DDBJ databases">
        <authorList>
            <person name="Magalhaes I.L.F."/>
            <person name="Oliveira U."/>
            <person name="Santos F.R."/>
            <person name="Vidigal T.H.D.A."/>
            <person name="Brescovit A.D."/>
            <person name="Santos A.J."/>
        </authorList>
    </citation>
    <scope>NUCLEOTIDE SEQUENCE</scope>
    <source>
        <tissue evidence="2">Shoot tissue taken approximately 20 cm above the soil surface</tissue>
    </source>
</reference>
<sequence length="50" mass="5836">MFIILSVILFCTTVCLKIHFGCSHYFENKNMRTHAGLQTSRKHQMHVTIV</sequence>
<evidence type="ECO:0000256" key="1">
    <source>
        <dbReference type="SAM" id="SignalP"/>
    </source>
</evidence>
<dbReference type="EMBL" id="GBRH01275655">
    <property type="protein sequence ID" value="JAD22240.1"/>
    <property type="molecule type" value="Transcribed_RNA"/>
</dbReference>
<dbReference type="AlphaFoldDB" id="A0A0A8YA17"/>
<name>A0A0A8YA17_ARUDO</name>